<dbReference type="Proteomes" id="UP000178943">
    <property type="component" value="Unassembled WGS sequence"/>
</dbReference>
<dbReference type="AlphaFoldDB" id="A0A1F5VJA0"/>
<reference evidence="1 2" key="1">
    <citation type="journal article" date="2016" name="Nat. Commun.">
        <title>Thousands of microbial genomes shed light on interconnected biogeochemical processes in an aquifer system.</title>
        <authorList>
            <person name="Anantharaman K."/>
            <person name="Brown C.T."/>
            <person name="Hug L.A."/>
            <person name="Sharon I."/>
            <person name="Castelle C.J."/>
            <person name="Probst A.J."/>
            <person name="Thomas B.C."/>
            <person name="Singh A."/>
            <person name="Wilkins M.J."/>
            <person name="Karaoz U."/>
            <person name="Brodie E.L."/>
            <person name="Williams K.H."/>
            <person name="Hubbard S.S."/>
            <person name="Banfield J.F."/>
        </authorList>
    </citation>
    <scope>NUCLEOTIDE SEQUENCE [LARGE SCALE GENOMIC DNA]</scope>
</reference>
<dbReference type="EMBL" id="MFGW01000163">
    <property type="protein sequence ID" value="OGF63537.1"/>
    <property type="molecule type" value="Genomic_DNA"/>
</dbReference>
<protein>
    <submittedName>
        <fullName evidence="1">Uncharacterized protein</fullName>
    </submittedName>
</protein>
<gene>
    <name evidence="1" type="ORF">A2Y62_16500</name>
</gene>
<name>A0A1F5VJA0_9BACT</name>
<evidence type="ECO:0000313" key="2">
    <source>
        <dbReference type="Proteomes" id="UP000178943"/>
    </source>
</evidence>
<comment type="caution">
    <text evidence="1">The sequence shown here is derived from an EMBL/GenBank/DDBJ whole genome shotgun (WGS) entry which is preliminary data.</text>
</comment>
<evidence type="ECO:0000313" key="1">
    <source>
        <dbReference type="EMBL" id="OGF63537.1"/>
    </source>
</evidence>
<sequence>MKSKCPFYEEIKMRYCKAFEKRILVPNGSGKEKYCTCQDYVDCPVYHEFFSKEVKVGTICEDEENTDS</sequence>
<organism evidence="1 2">
    <name type="scientific">Candidatus Fischerbacteria bacterium RBG_13_37_8</name>
    <dbReference type="NCBI Taxonomy" id="1817863"/>
    <lineage>
        <taxon>Bacteria</taxon>
        <taxon>Candidatus Fischeribacteriota</taxon>
    </lineage>
</organism>
<dbReference type="STRING" id="1817863.A2Y62_16500"/>
<proteinExistence type="predicted"/>
<accession>A0A1F5VJA0</accession>